<evidence type="ECO:0000256" key="3">
    <source>
        <dbReference type="ARBA" id="ARBA00022723"/>
    </source>
</evidence>
<dbReference type="SUPFAM" id="SSF52540">
    <property type="entry name" value="P-loop containing nucleoside triphosphate hydrolases"/>
    <property type="match status" value="1"/>
</dbReference>
<accession>A0A1E4U1I1</accession>
<dbReference type="OrthoDB" id="10265467at2759"/>
<dbReference type="Gene3D" id="1.20.272.10">
    <property type="match status" value="1"/>
</dbReference>
<keyword evidence="3" id="KW-0479">Metal-binding</keyword>
<dbReference type="PANTHER" id="PTHR13779">
    <property type="entry name" value="WERNER HELICASE-INTERACTING PROTEIN 1 FAMILY MEMBER"/>
    <property type="match status" value="1"/>
</dbReference>
<dbReference type="InterPro" id="IPR003593">
    <property type="entry name" value="AAA+_ATPase"/>
</dbReference>
<dbReference type="CDD" id="cd18139">
    <property type="entry name" value="HLD_clamp_RarA"/>
    <property type="match status" value="1"/>
</dbReference>
<dbReference type="Gene3D" id="1.10.8.60">
    <property type="match status" value="1"/>
</dbReference>
<evidence type="ECO:0000259" key="12">
    <source>
        <dbReference type="PROSITE" id="PS51908"/>
    </source>
</evidence>
<comment type="similarity">
    <text evidence="1">Belongs to the AAA ATPase family. RarA/MGS1/WRNIP1 subfamily.</text>
</comment>
<evidence type="ECO:0000256" key="1">
    <source>
        <dbReference type="ARBA" id="ARBA00008959"/>
    </source>
</evidence>
<dbReference type="AlphaFoldDB" id="A0A1E4U1I1"/>
<dbReference type="FunFam" id="1.20.272.10:FF:000001">
    <property type="entry name" value="Putative AAA family ATPase"/>
    <property type="match status" value="1"/>
</dbReference>
<dbReference type="PROSITE" id="PS51908">
    <property type="entry name" value="ZF_UBZ4"/>
    <property type="match status" value="1"/>
</dbReference>
<dbReference type="Pfam" id="PF00004">
    <property type="entry name" value="AAA"/>
    <property type="match status" value="1"/>
</dbReference>
<dbReference type="GO" id="GO:0051276">
    <property type="term" value="P:chromosome organization"/>
    <property type="evidence" value="ECO:0007669"/>
    <property type="project" value="EnsemblFungi"/>
</dbReference>
<dbReference type="Gene3D" id="3.30.160.60">
    <property type="entry name" value="Classic Zinc Finger"/>
    <property type="match status" value="1"/>
</dbReference>
<dbReference type="GO" id="GO:0008047">
    <property type="term" value="F:enzyme activator activity"/>
    <property type="evidence" value="ECO:0007669"/>
    <property type="project" value="EnsemblFungi"/>
</dbReference>
<sequence>MVSCPVCAKEIEIGLINRHLDTCTSSCSRVESNVSTKSNLTNILNGNRSKSRSSLKKERNYTPSLKRARNEVVTIDDDETSSVSEQNTSNISLFVPDSPPPSTIDQHQDVDDEAIPPSKKLKKDSSPPPPPYTLTPQYHLEEELKLLKSQAKLPLAEKLRPKNLDQYIGQQHLVGPNGILRGFIERDRIPSMILWGPPGVGKTSLCRIISHETHSRFVELSATSSGISECRKVFEEAKNEYRLTKRQTVLFCDEIHRFNKAQQDIFLPYVEKGDIILIGATTENPSFQLNSALLSRCRVFVLNKLEVSDLNKVLCKAILIVNKTRKLLYNQPILKFNKQSVDYLSDLSDGDSRGALNLLEIADSHFLKSPSNNNNNNNNDISNENANFIDITPELLKHIFKRTHLIYDRVGDAHYDTISAFHKSVRGSDANAALYYLGKMIKGGENPLYIARRMIRIASEDIGVLDNTCLPLAIAAYQAVQFVGLPEADLALVQCAYKLCQAPKSVLIYRAWNKICSYIDKDPGFASAPIPLHLRNAPTKLMKDLDYSKGYKYNPDYLNGEVVQEYLPEKIKGTNFLDGKHLGDIADPDLQK</sequence>
<dbReference type="InterPro" id="IPR021886">
    <property type="entry name" value="MgsA_C"/>
</dbReference>
<dbReference type="GO" id="GO:0033567">
    <property type="term" value="P:DNA replication, Okazaki fragment processing"/>
    <property type="evidence" value="ECO:0007669"/>
    <property type="project" value="EnsemblFungi"/>
</dbReference>
<dbReference type="GO" id="GO:0016887">
    <property type="term" value="F:ATP hydrolysis activity"/>
    <property type="evidence" value="ECO:0007669"/>
    <property type="project" value="InterPro"/>
</dbReference>
<dbReference type="InterPro" id="IPR008921">
    <property type="entry name" value="DNA_pol3_clamp-load_cplx_C"/>
</dbReference>
<dbReference type="GO" id="GO:0005524">
    <property type="term" value="F:ATP binding"/>
    <property type="evidence" value="ECO:0007669"/>
    <property type="project" value="UniProtKB-KW"/>
</dbReference>
<feature type="region of interest" description="Disordered" evidence="11">
    <location>
        <begin position="41"/>
        <end position="135"/>
    </location>
</feature>
<evidence type="ECO:0000256" key="7">
    <source>
        <dbReference type="ARBA" id="ARBA00022833"/>
    </source>
</evidence>
<dbReference type="InterPro" id="IPR051314">
    <property type="entry name" value="AAA_ATPase_RarA/MGS1/WRNIP1"/>
</dbReference>
<evidence type="ECO:0000256" key="11">
    <source>
        <dbReference type="SAM" id="MobiDB-lite"/>
    </source>
</evidence>
<reference evidence="14" key="1">
    <citation type="submission" date="2016-05" db="EMBL/GenBank/DDBJ databases">
        <title>Comparative genomics of biotechnologically important yeasts.</title>
        <authorList>
            <consortium name="DOE Joint Genome Institute"/>
            <person name="Riley R."/>
            <person name="Haridas S."/>
            <person name="Wolfe K.H."/>
            <person name="Lopes M.R."/>
            <person name="Hittinger C.T."/>
            <person name="Goker M."/>
            <person name="Salamov A."/>
            <person name="Wisecaver J."/>
            <person name="Long T.M."/>
            <person name="Aerts A.L."/>
            <person name="Barry K."/>
            <person name="Choi C."/>
            <person name="Clum A."/>
            <person name="Coughlan A.Y."/>
            <person name="Deshpande S."/>
            <person name="Douglass A.P."/>
            <person name="Hanson S.J."/>
            <person name="Klenk H.-P."/>
            <person name="Labutti K."/>
            <person name="Lapidus A."/>
            <person name="Lindquist E."/>
            <person name="Lipzen A."/>
            <person name="Meier-Kolthoff J.P."/>
            <person name="Ohm R.A."/>
            <person name="Otillar R.P."/>
            <person name="Pangilinan J."/>
            <person name="Peng Y."/>
            <person name="Rokas A."/>
            <person name="Rosa C.A."/>
            <person name="Scheuner C."/>
            <person name="Sibirny A.A."/>
            <person name="Slot J.C."/>
            <person name="Stielow J.B."/>
            <person name="Sun H."/>
            <person name="Kurtzman C.P."/>
            <person name="Blackwell M."/>
            <person name="Grigoriev I.V."/>
            <person name="Jeffries T.W."/>
        </authorList>
    </citation>
    <scope>NUCLEOTIDE SEQUENCE [LARGE SCALE GENOMIC DNA]</scope>
    <source>
        <strain evidence="14">NRRL Y-2460</strain>
    </source>
</reference>
<proteinExistence type="inferred from homology"/>
<dbReference type="GO" id="GO:0051880">
    <property type="term" value="F:G-quadruplex DNA binding"/>
    <property type="evidence" value="ECO:0007669"/>
    <property type="project" value="EnsemblFungi"/>
</dbReference>
<keyword evidence="14" id="KW-1185">Reference proteome</keyword>
<dbReference type="SMART" id="SM00382">
    <property type="entry name" value="AAA"/>
    <property type="match status" value="1"/>
</dbReference>
<evidence type="ECO:0000256" key="6">
    <source>
        <dbReference type="ARBA" id="ARBA00022771"/>
    </source>
</evidence>
<evidence type="ECO:0000256" key="5">
    <source>
        <dbReference type="ARBA" id="ARBA00022763"/>
    </source>
</evidence>
<keyword evidence="8" id="KW-0067">ATP-binding</keyword>
<organism evidence="13 14">
    <name type="scientific">Pachysolen tannophilus NRRL Y-2460</name>
    <dbReference type="NCBI Taxonomy" id="669874"/>
    <lineage>
        <taxon>Eukaryota</taxon>
        <taxon>Fungi</taxon>
        <taxon>Dikarya</taxon>
        <taxon>Ascomycota</taxon>
        <taxon>Saccharomycotina</taxon>
        <taxon>Pichiomycetes</taxon>
        <taxon>Pachysolenaceae</taxon>
        <taxon>Pachysolen</taxon>
    </lineage>
</organism>
<feature type="compositionally biased region" description="Polar residues" evidence="11">
    <location>
        <begin position="81"/>
        <end position="92"/>
    </location>
</feature>
<dbReference type="Pfam" id="PF12002">
    <property type="entry name" value="MgsA_C"/>
    <property type="match status" value="1"/>
</dbReference>
<gene>
    <name evidence="13" type="ORF">PACTADRAFT_47708</name>
</gene>
<dbReference type="InterPro" id="IPR027417">
    <property type="entry name" value="P-loop_NTPase"/>
</dbReference>
<evidence type="ECO:0000256" key="2">
    <source>
        <dbReference type="ARBA" id="ARBA00022705"/>
    </source>
</evidence>
<evidence type="ECO:0000256" key="9">
    <source>
        <dbReference type="ARBA" id="ARBA00023204"/>
    </source>
</evidence>
<keyword evidence="7" id="KW-0862">Zinc</keyword>
<evidence type="ECO:0000256" key="4">
    <source>
        <dbReference type="ARBA" id="ARBA00022741"/>
    </source>
</evidence>
<evidence type="ECO:0000313" key="13">
    <source>
        <dbReference type="EMBL" id="ODV97861.1"/>
    </source>
</evidence>
<dbReference type="GO" id="GO:0000731">
    <property type="term" value="P:DNA synthesis involved in DNA repair"/>
    <property type="evidence" value="ECO:0007669"/>
    <property type="project" value="TreeGrafter"/>
</dbReference>
<keyword evidence="9 10" id="KW-0234">DNA repair</keyword>
<dbReference type="GO" id="GO:0008270">
    <property type="term" value="F:zinc ion binding"/>
    <property type="evidence" value="ECO:0007669"/>
    <property type="project" value="UniProtKB-KW"/>
</dbReference>
<dbReference type="SMART" id="SM00734">
    <property type="entry name" value="ZnF_Rad18"/>
    <property type="match status" value="1"/>
</dbReference>
<evidence type="ECO:0000256" key="10">
    <source>
        <dbReference type="PROSITE-ProRule" id="PRU01256"/>
    </source>
</evidence>
<dbReference type="EMBL" id="KV454011">
    <property type="protein sequence ID" value="ODV97861.1"/>
    <property type="molecule type" value="Genomic_DNA"/>
</dbReference>
<protein>
    <recommendedName>
        <fullName evidence="12">UBZ4-type domain-containing protein</fullName>
    </recommendedName>
</protein>
<feature type="domain" description="UBZ4-type" evidence="12">
    <location>
        <begin position="1"/>
        <end position="28"/>
    </location>
</feature>
<keyword evidence="5 10" id="KW-0227">DNA damage</keyword>
<evidence type="ECO:0000256" key="8">
    <source>
        <dbReference type="ARBA" id="ARBA00022840"/>
    </source>
</evidence>
<dbReference type="CDD" id="cd00009">
    <property type="entry name" value="AAA"/>
    <property type="match status" value="1"/>
</dbReference>
<dbReference type="Gene3D" id="1.10.3710.10">
    <property type="entry name" value="DNA polymerase III clamp loader subunits, C-terminal domain"/>
    <property type="match status" value="1"/>
</dbReference>
<dbReference type="FunFam" id="1.10.3710.10:FF:000005">
    <property type="entry name" value="AAA family ATPase, putative"/>
    <property type="match status" value="1"/>
</dbReference>
<dbReference type="GO" id="GO:0005634">
    <property type="term" value="C:nucleus"/>
    <property type="evidence" value="ECO:0007669"/>
    <property type="project" value="TreeGrafter"/>
</dbReference>
<dbReference type="SUPFAM" id="SSF48019">
    <property type="entry name" value="post-AAA+ oligomerization domain-like"/>
    <property type="match status" value="1"/>
</dbReference>
<dbReference type="STRING" id="669874.A0A1E4U1I1"/>
<dbReference type="Pfam" id="PF16193">
    <property type="entry name" value="AAA_assoc_2"/>
    <property type="match status" value="1"/>
</dbReference>
<name>A0A1E4U1I1_PACTA</name>
<dbReference type="Gene3D" id="3.40.50.300">
    <property type="entry name" value="P-loop containing nucleotide triphosphate hydrolases"/>
    <property type="match status" value="1"/>
</dbReference>
<keyword evidence="4" id="KW-0547">Nucleotide-binding</keyword>
<dbReference type="InterPro" id="IPR003959">
    <property type="entry name" value="ATPase_AAA_core"/>
</dbReference>
<keyword evidence="6 10" id="KW-0863">Zinc-finger</keyword>
<dbReference type="PANTHER" id="PTHR13779:SF7">
    <property type="entry name" value="ATPASE WRNIP1"/>
    <property type="match status" value="1"/>
</dbReference>
<dbReference type="GO" id="GO:0006282">
    <property type="term" value="P:regulation of DNA repair"/>
    <property type="evidence" value="ECO:0007669"/>
    <property type="project" value="EnsemblFungi"/>
</dbReference>
<dbReference type="InterPro" id="IPR006642">
    <property type="entry name" value="Rad18_UBZ4"/>
</dbReference>
<dbReference type="Proteomes" id="UP000094236">
    <property type="component" value="Unassembled WGS sequence"/>
</dbReference>
<evidence type="ECO:0000313" key="14">
    <source>
        <dbReference type="Proteomes" id="UP000094236"/>
    </source>
</evidence>
<keyword evidence="2" id="KW-0235">DNA replication</keyword>
<dbReference type="FunFam" id="3.40.50.300:FF:000137">
    <property type="entry name" value="Replication-associated recombination protein A"/>
    <property type="match status" value="1"/>
</dbReference>
<dbReference type="InterPro" id="IPR032423">
    <property type="entry name" value="AAA_assoc_2"/>
</dbReference>
<dbReference type="GO" id="GO:0017116">
    <property type="term" value="F:single-stranded DNA helicase activity"/>
    <property type="evidence" value="ECO:0007669"/>
    <property type="project" value="EnsemblFungi"/>
</dbReference>